<evidence type="ECO:0000256" key="1">
    <source>
        <dbReference type="ARBA" id="ARBA00008861"/>
    </source>
</evidence>
<feature type="active site" description="Proton acceptor" evidence="2">
    <location>
        <position position="84"/>
    </location>
</feature>
<organism evidence="5 7">
    <name type="scientific">Mesorhabditis belari</name>
    <dbReference type="NCBI Taxonomy" id="2138241"/>
    <lineage>
        <taxon>Eukaryota</taxon>
        <taxon>Metazoa</taxon>
        <taxon>Ecdysozoa</taxon>
        <taxon>Nematoda</taxon>
        <taxon>Chromadorea</taxon>
        <taxon>Rhabditida</taxon>
        <taxon>Rhabditina</taxon>
        <taxon>Rhabditomorpha</taxon>
        <taxon>Rhabditoidea</taxon>
        <taxon>Rhabditidae</taxon>
        <taxon>Mesorhabditinae</taxon>
        <taxon>Mesorhabditis</taxon>
    </lineage>
</organism>
<sequence length="151" mass="17185">MHLPHKVFVYGTLKTGEPNYFVMSETAGKHAFIDKGLTVTKYPLIIASSFNVPMIVYDPGNGDRIHGEVYAVDDDRLKALDKLECHPEDYRREIEKIELSDGTIIEALMYSVHDWSPEIFEGCAGPFTSYTSAGSHQRPYSGELYHFRFFT</sequence>
<dbReference type="Pfam" id="PF06094">
    <property type="entry name" value="GGACT"/>
    <property type="match status" value="1"/>
</dbReference>
<feature type="domain" description="Gamma-glutamylcyclotransferase AIG2-like" evidence="4">
    <location>
        <begin position="7"/>
        <end position="114"/>
    </location>
</feature>
<dbReference type="GO" id="GO:0061929">
    <property type="term" value="F:gamma-glutamylaminecyclotransferase activity"/>
    <property type="evidence" value="ECO:0007669"/>
    <property type="project" value="InterPro"/>
</dbReference>
<dbReference type="CDD" id="cd06661">
    <property type="entry name" value="GGCT_like"/>
    <property type="match status" value="1"/>
</dbReference>
<keyword evidence="5" id="KW-1185">Reference proteome</keyword>
<proteinExistence type="inferred from homology"/>
<name>A0AAF3JAF8_9BILA</name>
<evidence type="ECO:0000313" key="5">
    <source>
        <dbReference type="Proteomes" id="UP000887575"/>
    </source>
</evidence>
<dbReference type="InterPro" id="IPR039126">
    <property type="entry name" value="GGACT"/>
</dbReference>
<dbReference type="InterPro" id="IPR009288">
    <property type="entry name" value="AIG2-like_dom"/>
</dbReference>
<reference evidence="6 7" key="1">
    <citation type="submission" date="2024-02" db="UniProtKB">
        <authorList>
            <consortium name="WormBaseParasite"/>
        </authorList>
    </citation>
    <scope>IDENTIFICATION</scope>
</reference>
<evidence type="ECO:0000256" key="3">
    <source>
        <dbReference type="RuleBase" id="RU367036"/>
    </source>
</evidence>
<protein>
    <recommendedName>
        <fullName evidence="3">Gamma-glutamylcyclotransferase family protein</fullName>
    </recommendedName>
</protein>
<dbReference type="PANTHER" id="PTHR12510">
    <property type="entry name" value="TROPONIN C-AKIN-1 PROTEIN"/>
    <property type="match status" value="1"/>
</dbReference>
<dbReference type="PANTHER" id="PTHR12510:SF4">
    <property type="entry name" value="GAMMA-GLUTAMYLAMINECYCLOTRANSFERASE"/>
    <property type="match status" value="1"/>
</dbReference>
<accession>A0AAF3JAF8</accession>
<evidence type="ECO:0000313" key="7">
    <source>
        <dbReference type="WBParaSite" id="MBELARI_LOCUS6679"/>
    </source>
</evidence>
<dbReference type="Gene3D" id="3.10.490.10">
    <property type="entry name" value="Gamma-glutamyl cyclotransferase-like"/>
    <property type="match status" value="1"/>
</dbReference>
<dbReference type="Proteomes" id="UP000887575">
    <property type="component" value="Unassembled WGS sequence"/>
</dbReference>
<dbReference type="InterPro" id="IPR036568">
    <property type="entry name" value="GGCT-like_sf"/>
</dbReference>
<dbReference type="InterPro" id="IPR013024">
    <property type="entry name" value="GGCT-like"/>
</dbReference>
<dbReference type="GO" id="GO:0005829">
    <property type="term" value="C:cytosol"/>
    <property type="evidence" value="ECO:0007669"/>
    <property type="project" value="TreeGrafter"/>
</dbReference>
<evidence type="ECO:0000259" key="4">
    <source>
        <dbReference type="Pfam" id="PF06094"/>
    </source>
</evidence>
<evidence type="ECO:0000313" key="6">
    <source>
        <dbReference type="WBParaSite" id="MBELARI_LOCUS1450"/>
    </source>
</evidence>
<comment type="similarity">
    <text evidence="1 3">Belongs to the gamma-glutamylcyclotransferase family.</text>
</comment>
<dbReference type="WBParaSite" id="MBELARI_LOCUS6679">
    <property type="protein sequence ID" value="MBELARI_LOCUS6679"/>
    <property type="gene ID" value="MBELARI_LOCUS6679"/>
</dbReference>
<dbReference type="SUPFAM" id="SSF110857">
    <property type="entry name" value="Gamma-glutamyl cyclotransferase-like"/>
    <property type="match status" value="1"/>
</dbReference>
<dbReference type="AlphaFoldDB" id="A0AAF3JAF8"/>
<dbReference type="WBParaSite" id="MBELARI_LOCUS1450">
    <property type="protein sequence ID" value="MBELARI_LOCUS1450"/>
    <property type="gene ID" value="MBELARI_LOCUS1450"/>
</dbReference>
<evidence type="ECO:0000256" key="2">
    <source>
        <dbReference type="PIRSR" id="PIRSR639126-1"/>
    </source>
</evidence>